<gene>
    <name evidence="2" type="ORF">QCA50_008077</name>
</gene>
<evidence type="ECO:0000313" key="2">
    <source>
        <dbReference type="EMBL" id="KAK7688539.1"/>
    </source>
</evidence>
<accession>A0AAW0GEX4</accession>
<evidence type="ECO:0000313" key="3">
    <source>
        <dbReference type="Proteomes" id="UP001385951"/>
    </source>
</evidence>
<name>A0AAW0GEX4_9APHY</name>
<proteinExistence type="predicted"/>
<reference evidence="2 3" key="1">
    <citation type="submission" date="2022-09" db="EMBL/GenBank/DDBJ databases">
        <authorList>
            <person name="Palmer J.M."/>
        </authorList>
    </citation>
    <scope>NUCLEOTIDE SEQUENCE [LARGE SCALE GENOMIC DNA]</scope>
    <source>
        <strain evidence="2 3">DSM 7382</strain>
    </source>
</reference>
<dbReference type="Proteomes" id="UP001385951">
    <property type="component" value="Unassembled WGS sequence"/>
</dbReference>
<dbReference type="AlphaFoldDB" id="A0AAW0GEX4"/>
<dbReference type="EMBL" id="JASBNA010000010">
    <property type="protein sequence ID" value="KAK7688539.1"/>
    <property type="molecule type" value="Genomic_DNA"/>
</dbReference>
<comment type="caution">
    <text evidence="2">The sequence shown here is derived from an EMBL/GenBank/DDBJ whole genome shotgun (WGS) entry which is preliminary data.</text>
</comment>
<keyword evidence="3" id="KW-1185">Reference proteome</keyword>
<feature type="region of interest" description="Disordered" evidence="1">
    <location>
        <begin position="1"/>
        <end position="21"/>
    </location>
</feature>
<evidence type="ECO:0000256" key="1">
    <source>
        <dbReference type="SAM" id="MobiDB-lite"/>
    </source>
</evidence>
<protein>
    <submittedName>
        <fullName evidence="2">Uncharacterized protein</fullName>
    </submittedName>
</protein>
<feature type="compositionally biased region" description="Polar residues" evidence="1">
    <location>
        <begin position="1"/>
        <end position="18"/>
    </location>
</feature>
<organism evidence="2 3">
    <name type="scientific">Cerrena zonata</name>
    <dbReference type="NCBI Taxonomy" id="2478898"/>
    <lineage>
        <taxon>Eukaryota</taxon>
        <taxon>Fungi</taxon>
        <taxon>Dikarya</taxon>
        <taxon>Basidiomycota</taxon>
        <taxon>Agaricomycotina</taxon>
        <taxon>Agaricomycetes</taxon>
        <taxon>Polyporales</taxon>
        <taxon>Cerrenaceae</taxon>
        <taxon>Cerrena</taxon>
    </lineage>
</organism>
<sequence length="84" mass="9429">MRKLSSLDTGDNGSNAQHVGSVRIGTRPSYDNVKVNLFVGSGLRFPFPALRSLELWNIIPERFIMTELGEAPLLEELTMLWPNN</sequence>